<dbReference type="Gene3D" id="3.40.50.1220">
    <property type="entry name" value="TPP-binding domain"/>
    <property type="match status" value="1"/>
</dbReference>
<gene>
    <name evidence="1" type="ORF">DAVIS_01536</name>
</gene>
<comment type="caution">
    <text evidence="1">The sequence shown here is derived from an EMBL/GenBank/DDBJ whole genome shotgun (WGS) entry which is preliminary data.</text>
</comment>
<reference evidence="1 2" key="1">
    <citation type="journal article" date="2018" name="Sci. Rep.">
        <title>Extensive genomic diversity among Mycobacterium marinum strains revealed by whole genome sequencing.</title>
        <authorList>
            <person name="Das S."/>
            <person name="Pettersson B.M."/>
            <person name="Behra P.R."/>
            <person name="Mallick A."/>
            <person name="Cheramie M."/>
            <person name="Ramesh M."/>
            <person name="Shirreff L."/>
            <person name="DuCote T."/>
            <person name="Dasgupta S."/>
            <person name="Ennis D.G."/>
            <person name="Kirsebom L.A."/>
        </authorList>
    </citation>
    <scope>NUCLEOTIDE SEQUENCE [LARGE SCALE GENOMIC DNA]</scope>
    <source>
        <strain evidence="1 2">Davis1</strain>
    </source>
</reference>
<dbReference type="OMA" id="WKRVEEC"/>
<dbReference type="SUPFAM" id="SSF52467">
    <property type="entry name" value="DHS-like NAD/FAD-binding domain"/>
    <property type="match status" value="1"/>
</dbReference>
<dbReference type="Pfam" id="PF13289">
    <property type="entry name" value="SIR2_2"/>
    <property type="match status" value="1"/>
</dbReference>
<sequence>MGGHLFIIDGDLTKIACDAILIPTDDDFRINNHWATFLGDDHQLELAQLRQNPARGWGSSTVKPLECVAEKPQVWLGKIGRADGQLDFTKLDPSVTEFVKMATEEAKSRNVNPIYNWPLPRLAVNIVGSDHGGGSQKKGHLVRGLVHTLSDLANEHGVDIVLVAFGAKSYAAAQRARRQRIGVGDENLRLAWPFENAPVDLLAAARELAHQAINSHLVLFVGAGVSMGAGLQPWKDLLRDVAATEAMFTDHALEQLAKRDPRDQATILERRLESLATTLKTVVARRLEKPCYALAHGLLASLPSKEAVTTNFDELFETAWTTGNRSLAILPDSAVDTGGRWLLKLHGSVTESHKMILTRSDYLDMPRQYGALIGLVQGLLMMRHMMFVGYSLQDEDFHELIHEVRVAQGYKDGLKLRGTVLTLQEDELDRDLWRQDLVIVPMSKPRVSLEVASRQLEMFLDLVGYLSATSAAFFLDETYDELSKDETILRDALNQLVEHLDGDPKSREDDTVAYKVRHFLREELGADVKDVPN</sequence>
<evidence type="ECO:0000313" key="2">
    <source>
        <dbReference type="Proteomes" id="UP000257451"/>
    </source>
</evidence>
<dbReference type="InterPro" id="IPR029035">
    <property type="entry name" value="DHS-like_NAD/FAD-binding_dom"/>
</dbReference>
<name>A0A3E2MZ32_MYCMR</name>
<dbReference type="RefSeq" id="WP_012395024.1">
    <property type="nucleotide sequence ID" value="NZ_BQLB01000166.1"/>
</dbReference>
<protein>
    <submittedName>
        <fullName evidence="1">Uncharacterized protein</fullName>
    </submittedName>
</protein>
<dbReference type="Proteomes" id="UP000257451">
    <property type="component" value="Unassembled WGS sequence"/>
</dbReference>
<proteinExistence type="predicted"/>
<accession>A0A3E2MZ32</accession>
<dbReference type="EMBL" id="PEDF01000042">
    <property type="protein sequence ID" value="RFZ44512.1"/>
    <property type="molecule type" value="Genomic_DNA"/>
</dbReference>
<evidence type="ECO:0000313" key="1">
    <source>
        <dbReference type="EMBL" id="RFZ44512.1"/>
    </source>
</evidence>
<dbReference type="AlphaFoldDB" id="A0A3E2MZ32"/>
<organism evidence="1 2">
    <name type="scientific">Mycobacterium marinum</name>
    <dbReference type="NCBI Taxonomy" id="1781"/>
    <lineage>
        <taxon>Bacteria</taxon>
        <taxon>Bacillati</taxon>
        <taxon>Actinomycetota</taxon>
        <taxon>Actinomycetes</taxon>
        <taxon>Mycobacteriales</taxon>
        <taxon>Mycobacteriaceae</taxon>
        <taxon>Mycobacterium</taxon>
        <taxon>Mycobacterium ulcerans group</taxon>
    </lineage>
</organism>